<name>A0AAV7NRS1_PLEWA</name>
<evidence type="ECO:0000313" key="2">
    <source>
        <dbReference type="EMBL" id="KAJ1118800.1"/>
    </source>
</evidence>
<dbReference type="Proteomes" id="UP001066276">
    <property type="component" value="Chromosome 8"/>
</dbReference>
<accession>A0AAV7NRS1</accession>
<feature type="compositionally biased region" description="Low complexity" evidence="1">
    <location>
        <begin position="111"/>
        <end position="122"/>
    </location>
</feature>
<comment type="caution">
    <text evidence="2">The sequence shown here is derived from an EMBL/GenBank/DDBJ whole genome shotgun (WGS) entry which is preliminary data.</text>
</comment>
<sequence length="171" mass="17720">MRLVRPCPLCPWHSRTGVAADAVPQPATVAPDQGGGGSLLATYVGHPVHPCLPTPPQVCWRTGSRLALRGPWVQGAELGHAIPRTDPGSGATLPVISSSPGQALQLPKGPTSVSSSTTTAAAHLESSLGPGVRDPVHRSEFGIPLWASASPLPRSTTPKTFIGSRNKKVRV</sequence>
<evidence type="ECO:0000313" key="3">
    <source>
        <dbReference type="Proteomes" id="UP001066276"/>
    </source>
</evidence>
<evidence type="ECO:0000256" key="1">
    <source>
        <dbReference type="SAM" id="MobiDB-lite"/>
    </source>
</evidence>
<organism evidence="2 3">
    <name type="scientific">Pleurodeles waltl</name>
    <name type="common">Iberian ribbed newt</name>
    <dbReference type="NCBI Taxonomy" id="8319"/>
    <lineage>
        <taxon>Eukaryota</taxon>
        <taxon>Metazoa</taxon>
        <taxon>Chordata</taxon>
        <taxon>Craniata</taxon>
        <taxon>Vertebrata</taxon>
        <taxon>Euteleostomi</taxon>
        <taxon>Amphibia</taxon>
        <taxon>Batrachia</taxon>
        <taxon>Caudata</taxon>
        <taxon>Salamandroidea</taxon>
        <taxon>Salamandridae</taxon>
        <taxon>Pleurodelinae</taxon>
        <taxon>Pleurodeles</taxon>
    </lineage>
</organism>
<gene>
    <name evidence="2" type="ORF">NDU88_006987</name>
</gene>
<reference evidence="2" key="1">
    <citation type="journal article" date="2022" name="bioRxiv">
        <title>Sequencing and chromosome-scale assembly of the giantPleurodeles waltlgenome.</title>
        <authorList>
            <person name="Brown T."/>
            <person name="Elewa A."/>
            <person name="Iarovenko S."/>
            <person name="Subramanian E."/>
            <person name="Araus A.J."/>
            <person name="Petzold A."/>
            <person name="Susuki M."/>
            <person name="Suzuki K.-i.T."/>
            <person name="Hayashi T."/>
            <person name="Toyoda A."/>
            <person name="Oliveira C."/>
            <person name="Osipova E."/>
            <person name="Leigh N.D."/>
            <person name="Simon A."/>
            <person name="Yun M.H."/>
        </authorList>
    </citation>
    <scope>NUCLEOTIDE SEQUENCE</scope>
    <source>
        <strain evidence="2">20211129_DDA</strain>
        <tissue evidence="2">Liver</tissue>
    </source>
</reference>
<dbReference type="EMBL" id="JANPWB010000012">
    <property type="protein sequence ID" value="KAJ1118800.1"/>
    <property type="molecule type" value="Genomic_DNA"/>
</dbReference>
<dbReference type="AlphaFoldDB" id="A0AAV7NRS1"/>
<keyword evidence="3" id="KW-1185">Reference proteome</keyword>
<proteinExistence type="predicted"/>
<feature type="region of interest" description="Disordered" evidence="1">
    <location>
        <begin position="99"/>
        <end position="134"/>
    </location>
</feature>
<protein>
    <submittedName>
        <fullName evidence="2">Uncharacterized protein</fullName>
    </submittedName>
</protein>